<accession>A0A1I5J2C4</accession>
<dbReference type="Proteomes" id="UP000198806">
    <property type="component" value="Unassembled WGS sequence"/>
</dbReference>
<dbReference type="EMBL" id="FOWD01000063">
    <property type="protein sequence ID" value="SFO66948.1"/>
    <property type="molecule type" value="Genomic_DNA"/>
</dbReference>
<proteinExistence type="predicted"/>
<sequence>MHFNIKNKMLEVCLLHTPTFIIEPKNIYKHTGAYVISIFYFSNHFGDSTTFSHGRNHYSAGLTSTVLIVSP</sequence>
<gene>
    <name evidence="1" type="ORF">SAMN04489757_16312</name>
</gene>
<evidence type="ECO:0000313" key="1">
    <source>
        <dbReference type="EMBL" id="SFO66948.1"/>
    </source>
</evidence>
<protein>
    <submittedName>
        <fullName evidence="1">Uncharacterized protein</fullName>
    </submittedName>
</protein>
<dbReference type="AlphaFoldDB" id="A0A1I5J2C4"/>
<organism evidence="1 2">
    <name type="scientific">Anaerocolumna aminovalerica</name>
    <dbReference type="NCBI Taxonomy" id="1527"/>
    <lineage>
        <taxon>Bacteria</taxon>
        <taxon>Bacillati</taxon>
        <taxon>Bacillota</taxon>
        <taxon>Clostridia</taxon>
        <taxon>Lachnospirales</taxon>
        <taxon>Lachnospiraceae</taxon>
        <taxon>Anaerocolumna</taxon>
    </lineage>
</organism>
<reference evidence="1 2" key="1">
    <citation type="submission" date="2016-10" db="EMBL/GenBank/DDBJ databases">
        <authorList>
            <person name="de Groot N.N."/>
        </authorList>
    </citation>
    <scope>NUCLEOTIDE SEQUENCE [LARGE SCALE GENOMIC DNA]</scope>
    <source>
        <strain evidence="1 2">DSM 1283</strain>
    </source>
</reference>
<evidence type="ECO:0000313" key="2">
    <source>
        <dbReference type="Proteomes" id="UP000198806"/>
    </source>
</evidence>
<name>A0A1I5J2C4_9FIRM</name>
<keyword evidence="2" id="KW-1185">Reference proteome</keyword>